<protein>
    <recommendedName>
        <fullName evidence="1">FAD-binding PCMH-type domain-containing protein</fullName>
    </recommendedName>
</protein>
<sequence>MSELFEKLKTVVKEQYVSNDIYVRHAYSRNVDPILQGVPDIVIRPKNAREISEILIIANEENISVTPRGGGDCEFGGSKPIGDGGIVLDTKRMNNILNLDQDNLVVTVEAGISWGKLNEYLSQFGLYTGCMGPGSGMTASIGGGISHHSVGGGGCAKYGAC</sequence>
<dbReference type="InterPro" id="IPR036318">
    <property type="entry name" value="FAD-bd_PCMH-like_sf"/>
</dbReference>
<dbReference type="PANTHER" id="PTHR42934">
    <property type="entry name" value="GLYCOLATE OXIDASE SUBUNIT GLCD"/>
    <property type="match status" value="1"/>
</dbReference>
<accession>X1HZE7</accession>
<dbReference type="GO" id="GO:0071949">
    <property type="term" value="F:FAD binding"/>
    <property type="evidence" value="ECO:0007669"/>
    <property type="project" value="InterPro"/>
</dbReference>
<name>X1HZE7_9ZZZZ</name>
<dbReference type="PANTHER" id="PTHR42934:SF2">
    <property type="entry name" value="GLYCOLATE OXIDASE SUBUNIT GLCD"/>
    <property type="match status" value="1"/>
</dbReference>
<reference evidence="2" key="1">
    <citation type="journal article" date="2014" name="Front. Microbiol.">
        <title>High frequency of phylogenetically diverse reductive dehalogenase-homologous genes in deep subseafloor sedimentary metagenomes.</title>
        <authorList>
            <person name="Kawai M."/>
            <person name="Futagami T."/>
            <person name="Toyoda A."/>
            <person name="Takaki Y."/>
            <person name="Nishi S."/>
            <person name="Hori S."/>
            <person name="Arai W."/>
            <person name="Tsubouchi T."/>
            <person name="Morono Y."/>
            <person name="Uchiyama I."/>
            <person name="Ito T."/>
            <person name="Fujiyama A."/>
            <person name="Inagaki F."/>
            <person name="Takami H."/>
        </authorList>
    </citation>
    <scope>NUCLEOTIDE SEQUENCE</scope>
    <source>
        <strain evidence="2">Expedition CK06-06</strain>
    </source>
</reference>
<dbReference type="PROSITE" id="PS51387">
    <property type="entry name" value="FAD_PCMH"/>
    <property type="match status" value="1"/>
</dbReference>
<feature type="domain" description="FAD-binding PCMH-type" evidence="1">
    <location>
        <begin position="35"/>
        <end position="161"/>
    </location>
</feature>
<gene>
    <name evidence="2" type="ORF">S03H2_39688</name>
</gene>
<dbReference type="InterPro" id="IPR051914">
    <property type="entry name" value="FAD-linked_OxidoTrans_Type4"/>
</dbReference>
<dbReference type="SUPFAM" id="SSF56176">
    <property type="entry name" value="FAD-binding/transporter-associated domain-like"/>
    <property type="match status" value="1"/>
</dbReference>
<evidence type="ECO:0000313" key="2">
    <source>
        <dbReference type="EMBL" id="GAH50683.1"/>
    </source>
</evidence>
<comment type="caution">
    <text evidence="2">The sequence shown here is derived from an EMBL/GenBank/DDBJ whole genome shotgun (WGS) entry which is preliminary data.</text>
</comment>
<feature type="non-terminal residue" evidence="2">
    <location>
        <position position="161"/>
    </location>
</feature>
<dbReference type="InterPro" id="IPR016166">
    <property type="entry name" value="FAD-bd_PCMH"/>
</dbReference>
<dbReference type="Gene3D" id="3.30.465.10">
    <property type="match status" value="1"/>
</dbReference>
<proteinExistence type="predicted"/>
<evidence type="ECO:0000259" key="1">
    <source>
        <dbReference type="PROSITE" id="PS51387"/>
    </source>
</evidence>
<dbReference type="Pfam" id="PF01565">
    <property type="entry name" value="FAD_binding_4"/>
    <property type="match status" value="1"/>
</dbReference>
<dbReference type="InterPro" id="IPR016169">
    <property type="entry name" value="FAD-bd_PCMH_sub2"/>
</dbReference>
<dbReference type="EMBL" id="BARU01024561">
    <property type="protein sequence ID" value="GAH50683.1"/>
    <property type="molecule type" value="Genomic_DNA"/>
</dbReference>
<dbReference type="InterPro" id="IPR006094">
    <property type="entry name" value="Oxid_FAD_bind_N"/>
</dbReference>
<dbReference type="AlphaFoldDB" id="X1HZE7"/>
<organism evidence="2">
    <name type="scientific">marine sediment metagenome</name>
    <dbReference type="NCBI Taxonomy" id="412755"/>
    <lineage>
        <taxon>unclassified sequences</taxon>
        <taxon>metagenomes</taxon>
        <taxon>ecological metagenomes</taxon>
    </lineage>
</organism>